<keyword evidence="4 6" id="KW-1133">Transmembrane helix</keyword>
<protein>
    <submittedName>
        <fullName evidence="7">Threonine transporter</fullName>
    </submittedName>
</protein>
<comment type="caution">
    <text evidence="7">The sequence shown here is derived from an EMBL/GenBank/DDBJ whole genome shotgun (WGS) entry which is preliminary data.</text>
</comment>
<comment type="subcellular location">
    <subcellularLocation>
        <location evidence="1">Cell membrane</location>
        <topology evidence="1">Multi-pass membrane protein</topology>
    </subcellularLocation>
</comment>
<proteinExistence type="predicted"/>
<keyword evidence="2" id="KW-1003">Cell membrane</keyword>
<evidence type="ECO:0000313" key="7">
    <source>
        <dbReference type="EMBL" id="GLQ08871.1"/>
    </source>
</evidence>
<evidence type="ECO:0000256" key="5">
    <source>
        <dbReference type="ARBA" id="ARBA00023136"/>
    </source>
</evidence>
<keyword evidence="5 6" id="KW-0472">Membrane</keyword>
<evidence type="ECO:0000256" key="6">
    <source>
        <dbReference type="SAM" id="Phobius"/>
    </source>
</evidence>
<dbReference type="InterPro" id="IPR001123">
    <property type="entry name" value="LeuE-type"/>
</dbReference>
<evidence type="ECO:0000256" key="4">
    <source>
        <dbReference type="ARBA" id="ARBA00022989"/>
    </source>
</evidence>
<evidence type="ECO:0000256" key="3">
    <source>
        <dbReference type="ARBA" id="ARBA00022692"/>
    </source>
</evidence>
<evidence type="ECO:0000256" key="2">
    <source>
        <dbReference type="ARBA" id="ARBA00022475"/>
    </source>
</evidence>
<feature type="transmembrane region" description="Helical" evidence="6">
    <location>
        <begin position="41"/>
        <end position="62"/>
    </location>
</feature>
<reference evidence="7" key="1">
    <citation type="journal article" date="2014" name="Int. J. Syst. Evol. Microbiol.">
        <title>Complete genome of a new Firmicutes species belonging to the dominant human colonic microbiota ('Ruminococcus bicirculans') reveals two chromosomes and a selective capacity to utilize plant glucans.</title>
        <authorList>
            <consortium name="NISC Comparative Sequencing Program"/>
            <person name="Wegmann U."/>
            <person name="Louis P."/>
            <person name="Goesmann A."/>
            <person name="Henrissat B."/>
            <person name="Duncan S.H."/>
            <person name="Flint H.J."/>
        </authorList>
    </citation>
    <scope>NUCLEOTIDE SEQUENCE</scope>
    <source>
        <strain evidence="7">NBRC 103855</strain>
    </source>
</reference>
<feature type="transmembrane region" description="Helical" evidence="6">
    <location>
        <begin position="182"/>
        <end position="206"/>
    </location>
</feature>
<reference evidence="7" key="2">
    <citation type="submission" date="2023-01" db="EMBL/GenBank/DDBJ databases">
        <title>Draft genome sequence of Devosia yakushimensis strain NBRC 103855.</title>
        <authorList>
            <person name="Sun Q."/>
            <person name="Mori K."/>
        </authorList>
    </citation>
    <scope>NUCLEOTIDE SEQUENCE</scope>
    <source>
        <strain evidence="7">NBRC 103855</strain>
    </source>
</reference>
<sequence>MLQAFFIAWLGVCAAQASPGPNLMAVADAALGQGRRPALLVVTGIATGCLAWSLLTALGLGALFEAYPFLLTVLKFAGGGYLLYMGIRALWSIRKGQGMTITTGAGQLSSLAAWRRGFVVVMTNPKAALMWSAIATFLLGAGLSQWQVLAFGPVVAITALTIYGTYGLLFSTGMAMSAYNRFARIIQGVFGLAFGALGGTLVWSGLRDLRS</sequence>
<dbReference type="RefSeq" id="WP_284388143.1">
    <property type="nucleotide sequence ID" value="NZ_BSNG01000001.1"/>
</dbReference>
<gene>
    <name evidence="7" type="ORF">GCM10007913_08030</name>
</gene>
<name>A0ABQ5UBQ4_9HYPH</name>
<dbReference type="Proteomes" id="UP001161406">
    <property type="component" value="Unassembled WGS sequence"/>
</dbReference>
<dbReference type="PANTHER" id="PTHR30086:SF19">
    <property type="entry name" value="THREONINE EFFLUX PROTEIN"/>
    <property type="match status" value="1"/>
</dbReference>
<evidence type="ECO:0000256" key="1">
    <source>
        <dbReference type="ARBA" id="ARBA00004651"/>
    </source>
</evidence>
<evidence type="ECO:0000313" key="8">
    <source>
        <dbReference type="Proteomes" id="UP001161406"/>
    </source>
</evidence>
<keyword evidence="3 6" id="KW-0812">Transmembrane</keyword>
<feature type="transmembrane region" description="Helical" evidence="6">
    <location>
        <begin position="127"/>
        <end position="144"/>
    </location>
</feature>
<accession>A0ABQ5UBQ4</accession>
<organism evidence="7 8">
    <name type="scientific">Devosia yakushimensis</name>
    <dbReference type="NCBI Taxonomy" id="470028"/>
    <lineage>
        <taxon>Bacteria</taxon>
        <taxon>Pseudomonadati</taxon>
        <taxon>Pseudomonadota</taxon>
        <taxon>Alphaproteobacteria</taxon>
        <taxon>Hyphomicrobiales</taxon>
        <taxon>Devosiaceae</taxon>
        <taxon>Devosia</taxon>
    </lineage>
</organism>
<feature type="transmembrane region" description="Helical" evidence="6">
    <location>
        <begin position="150"/>
        <end position="170"/>
    </location>
</feature>
<dbReference type="PANTHER" id="PTHR30086">
    <property type="entry name" value="ARGININE EXPORTER PROTEIN ARGO"/>
    <property type="match status" value="1"/>
</dbReference>
<keyword evidence="8" id="KW-1185">Reference proteome</keyword>
<dbReference type="Pfam" id="PF01810">
    <property type="entry name" value="LysE"/>
    <property type="match status" value="1"/>
</dbReference>
<dbReference type="EMBL" id="BSNG01000001">
    <property type="protein sequence ID" value="GLQ08871.1"/>
    <property type="molecule type" value="Genomic_DNA"/>
</dbReference>
<feature type="transmembrane region" description="Helical" evidence="6">
    <location>
        <begin position="69"/>
        <end position="91"/>
    </location>
</feature>